<dbReference type="RefSeq" id="XP_030982861.1">
    <property type="nucleotide sequence ID" value="XM_031126003.1"/>
</dbReference>
<dbReference type="Proteomes" id="UP000515153">
    <property type="component" value="Chromosome I"/>
</dbReference>
<reference evidence="3" key="2">
    <citation type="submission" date="2019-10" db="EMBL/GenBank/DDBJ databases">
        <authorList>
            <consortium name="NCBI Genome Project"/>
        </authorList>
    </citation>
    <scope>NUCLEOTIDE SEQUENCE</scope>
    <source>
        <strain evidence="3">NI907</strain>
    </source>
</reference>
<reference evidence="3" key="3">
    <citation type="submission" date="2025-08" db="UniProtKB">
        <authorList>
            <consortium name="RefSeq"/>
        </authorList>
    </citation>
    <scope>IDENTIFICATION</scope>
    <source>
        <strain evidence="3">NI907</strain>
    </source>
</reference>
<proteinExistence type="predicted"/>
<dbReference type="AlphaFoldDB" id="A0A6P8B6M5"/>
<reference evidence="2 3" key="1">
    <citation type="journal article" date="2019" name="Mol. Biol. Evol.">
        <title>Blast fungal genomes show frequent chromosomal changes, gene gains and losses, and effector gene turnover.</title>
        <authorList>
            <person name="Gomez Luciano L.B."/>
            <person name="Jason Tsai I."/>
            <person name="Chuma I."/>
            <person name="Tosa Y."/>
            <person name="Chen Y.H."/>
            <person name="Li J.Y."/>
            <person name="Li M.Y."/>
            <person name="Jade Lu M.Y."/>
            <person name="Nakayashiki H."/>
            <person name="Li W.H."/>
        </authorList>
    </citation>
    <scope>NUCLEOTIDE SEQUENCE [LARGE SCALE GENOMIC DNA]</scope>
    <source>
        <strain evidence="2 3">NI907</strain>
    </source>
</reference>
<evidence type="ECO:0000313" key="2">
    <source>
        <dbReference type="Proteomes" id="UP000515153"/>
    </source>
</evidence>
<accession>A0A6P8B6M5</accession>
<feature type="compositionally biased region" description="Basic and acidic residues" evidence="1">
    <location>
        <begin position="41"/>
        <end position="57"/>
    </location>
</feature>
<sequence>MKTATSASVAKPTRDGWWATRNSASGPEPMEMTKRQFAGRDSGKPRGPPERRGDRASRVASGGSKVTLHSTLMSILPIESGMVTGHLDMCAPSPLPVSPAGQGAFLSGSSSLGVVVGRRQNLGG</sequence>
<protein>
    <submittedName>
        <fullName evidence="3">Uncharacterized protein</fullName>
    </submittedName>
</protein>
<gene>
    <name evidence="3" type="ORF">PgNI_05974</name>
</gene>
<evidence type="ECO:0000313" key="3">
    <source>
        <dbReference type="RefSeq" id="XP_030982861.1"/>
    </source>
</evidence>
<evidence type="ECO:0000256" key="1">
    <source>
        <dbReference type="SAM" id="MobiDB-lite"/>
    </source>
</evidence>
<feature type="region of interest" description="Disordered" evidence="1">
    <location>
        <begin position="1"/>
        <end position="64"/>
    </location>
</feature>
<dbReference type="GeneID" id="41960912"/>
<organism evidence="2 3">
    <name type="scientific">Pyricularia grisea</name>
    <name type="common">Crabgrass-specific blast fungus</name>
    <name type="synonym">Magnaporthe grisea</name>
    <dbReference type="NCBI Taxonomy" id="148305"/>
    <lineage>
        <taxon>Eukaryota</taxon>
        <taxon>Fungi</taxon>
        <taxon>Dikarya</taxon>
        <taxon>Ascomycota</taxon>
        <taxon>Pezizomycotina</taxon>
        <taxon>Sordariomycetes</taxon>
        <taxon>Sordariomycetidae</taxon>
        <taxon>Magnaporthales</taxon>
        <taxon>Pyriculariaceae</taxon>
        <taxon>Pyricularia</taxon>
    </lineage>
</organism>
<name>A0A6P8B6M5_PYRGI</name>
<keyword evidence="2" id="KW-1185">Reference proteome</keyword>
<dbReference type="KEGG" id="pgri:PgNI_05974"/>